<reference evidence="3 4" key="1">
    <citation type="submission" date="2016-10" db="EMBL/GenBank/DDBJ databases">
        <authorList>
            <person name="Cai Z."/>
        </authorList>
    </citation>
    <scope>NUCLEOTIDE SEQUENCE [LARGE SCALE GENOMIC DNA]</scope>
</reference>
<organism evidence="3 4">
    <name type="scientific">Tetradesmus obliquus</name>
    <name type="common">Green alga</name>
    <name type="synonym">Acutodesmus obliquus</name>
    <dbReference type="NCBI Taxonomy" id="3088"/>
    <lineage>
        <taxon>Eukaryota</taxon>
        <taxon>Viridiplantae</taxon>
        <taxon>Chlorophyta</taxon>
        <taxon>core chlorophytes</taxon>
        <taxon>Chlorophyceae</taxon>
        <taxon>CS clade</taxon>
        <taxon>Sphaeropleales</taxon>
        <taxon>Scenedesmaceae</taxon>
        <taxon>Tetradesmus</taxon>
    </lineage>
</organism>
<feature type="region of interest" description="Disordered" evidence="2">
    <location>
        <begin position="19"/>
        <end position="45"/>
    </location>
</feature>
<protein>
    <submittedName>
        <fullName evidence="3">Uncharacterized protein</fullName>
    </submittedName>
</protein>
<accession>A0A383W3Q8</accession>
<dbReference type="Proteomes" id="UP000256970">
    <property type="component" value="Unassembled WGS sequence"/>
</dbReference>
<evidence type="ECO:0000256" key="2">
    <source>
        <dbReference type="SAM" id="MobiDB-lite"/>
    </source>
</evidence>
<evidence type="ECO:0000256" key="1">
    <source>
        <dbReference type="SAM" id="Coils"/>
    </source>
</evidence>
<keyword evidence="1" id="KW-0175">Coiled coil</keyword>
<proteinExistence type="predicted"/>
<gene>
    <name evidence="3" type="ORF">BQ4739_LOCUS11960</name>
</gene>
<feature type="compositionally biased region" description="Low complexity" evidence="2">
    <location>
        <begin position="24"/>
        <end position="43"/>
    </location>
</feature>
<evidence type="ECO:0000313" key="4">
    <source>
        <dbReference type="Proteomes" id="UP000256970"/>
    </source>
</evidence>
<dbReference type="EMBL" id="FNXT01001081">
    <property type="protein sequence ID" value="SZX71850.1"/>
    <property type="molecule type" value="Genomic_DNA"/>
</dbReference>
<keyword evidence="4" id="KW-1185">Reference proteome</keyword>
<feature type="coiled-coil region" evidence="1">
    <location>
        <begin position="53"/>
        <end position="80"/>
    </location>
</feature>
<dbReference type="AlphaFoldDB" id="A0A383W3Q8"/>
<name>A0A383W3Q8_TETOB</name>
<sequence length="230" mass="24982">MEWSIPVCKGYETLGAMQVPEQQSISSSSSSGGSSSSSSRGISAQLQDMLRQQTEKETQLQAFSCELRKLEEAAAQMADSVSDTELLAKAHSTHIPEPAEVQLHETGINCNHKTYAGYPAVSVRVLPAAAAADACSAAGDCQAKGHTKHSSSAAAAGRRWRCIASRRAELLLRWQCLLEERKQLTLLLQAEQGHCRLTDFEPGQSPVRDVTCAVVTHQFDLPCFSCCFQR</sequence>
<evidence type="ECO:0000313" key="3">
    <source>
        <dbReference type="EMBL" id="SZX71850.1"/>
    </source>
</evidence>